<dbReference type="Gene3D" id="3.30.565.10">
    <property type="entry name" value="Histidine kinase-like ATPase, C-terminal domain"/>
    <property type="match status" value="1"/>
</dbReference>
<dbReference type="InterPro" id="IPR036890">
    <property type="entry name" value="HATPase_C_sf"/>
</dbReference>
<dbReference type="PRINTS" id="PR00344">
    <property type="entry name" value="BCTRLSENSOR"/>
</dbReference>
<evidence type="ECO:0000313" key="11">
    <source>
        <dbReference type="EMBL" id="AGW12769.1"/>
    </source>
</evidence>
<feature type="domain" description="Histidine kinase" evidence="10">
    <location>
        <begin position="264"/>
        <end position="470"/>
    </location>
</feature>
<keyword evidence="9" id="KW-0472">Membrane</keyword>
<comment type="catalytic activity">
    <reaction evidence="1">
        <text>ATP + protein L-histidine = ADP + protein N-phospho-L-histidine.</text>
        <dbReference type="EC" id="2.7.13.3"/>
    </reaction>
</comment>
<dbReference type="GO" id="GO:0000155">
    <property type="term" value="F:phosphorelay sensor kinase activity"/>
    <property type="evidence" value="ECO:0007669"/>
    <property type="project" value="InterPro"/>
</dbReference>
<dbReference type="SMART" id="SM00388">
    <property type="entry name" value="HisKA"/>
    <property type="match status" value="1"/>
</dbReference>
<evidence type="ECO:0000256" key="1">
    <source>
        <dbReference type="ARBA" id="ARBA00000085"/>
    </source>
</evidence>
<keyword evidence="9" id="KW-0812">Transmembrane</keyword>
<dbReference type="SUPFAM" id="SSF55874">
    <property type="entry name" value="ATPase domain of HSP90 chaperone/DNA topoisomerase II/histidine kinase"/>
    <property type="match status" value="1"/>
</dbReference>
<dbReference type="Pfam" id="PF00512">
    <property type="entry name" value="HisKA"/>
    <property type="match status" value="1"/>
</dbReference>
<evidence type="ECO:0000256" key="9">
    <source>
        <dbReference type="SAM" id="Phobius"/>
    </source>
</evidence>
<dbReference type="Pfam" id="PF02518">
    <property type="entry name" value="HATPase_c"/>
    <property type="match status" value="1"/>
</dbReference>
<keyword evidence="4" id="KW-0808">Transferase</keyword>
<evidence type="ECO:0000256" key="8">
    <source>
        <dbReference type="ARBA" id="ARBA00023012"/>
    </source>
</evidence>
<dbReference type="STRING" id="1121448.DGI_0876"/>
<dbReference type="SUPFAM" id="SSF47384">
    <property type="entry name" value="Homodimeric domain of signal transducing histidine kinase"/>
    <property type="match status" value="1"/>
</dbReference>
<dbReference type="EC" id="2.7.13.3" evidence="2"/>
<reference evidence="12" key="2">
    <citation type="submission" date="2013-07" db="EMBL/GenBank/DDBJ databases">
        <authorList>
            <person name="Morais-Silva F.O."/>
            <person name="Rezende A.M."/>
            <person name="Pimentel C."/>
            <person name="Resende D.M."/>
            <person name="Santos C.I."/>
            <person name="Clemente C."/>
            <person name="de Oliveira L.M."/>
            <person name="da Silva S.M."/>
            <person name="Costa D.A."/>
            <person name="Varela-Raposo A."/>
            <person name="Horacio E.C.A."/>
            <person name="Matos M."/>
            <person name="Flores O."/>
            <person name="Ruiz J.C."/>
            <person name="Rodrigues-Pousada C."/>
        </authorList>
    </citation>
    <scope>NUCLEOTIDE SEQUENCE [LARGE SCALE GENOMIC DNA]</scope>
    <source>
        <strain evidence="12">ATCC 19364 / DSM 1382 / NCIMB 9332 / VKM B-1759</strain>
    </source>
</reference>
<name>T2G9B7_MEGG1</name>
<gene>
    <name evidence="11" type="ORF">DGI_0876</name>
</gene>
<dbReference type="eggNOG" id="COG4191">
    <property type="taxonomic scope" value="Bacteria"/>
</dbReference>
<dbReference type="PATRIC" id="fig|1121448.10.peg.876"/>
<proteinExistence type="predicted"/>
<evidence type="ECO:0000259" key="10">
    <source>
        <dbReference type="PROSITE" id="PS50109"/>
    </source>
</evidence>
<evidence type="ECO:0000256" key="2">
    <source>
        <dbReference type="ARBA" id="ARBA00012438"/>
    </source>
</evidence>
<organism evidence="11 12">
    <name type="scientific">Megalodesulfovibrio gigas (strain ATCC 19364 / DSM 1382 / NCIMB 9332 / VKM B-1759)</name>
    <name type="common">Desulfovibrio gigas</name>
    <dbReference type="NCBI Taxonomy" id="1121448"/>
    <lineage>
        <taxon>Bacteria</taxon>
        <taxon>Pseudomonadati</taxon>
        <taxon>Thermodesulfobacteriota</taxon>
        <taxon>Desulfovibrionia</taxon>
        <taxon>Desulfovibrionales</taxon>
        <taxon>Desulfovibrionaceae</taxon>
        <taxon>Megalodesulfovibrio</taxon>
    </lineage>
</organism>
<keyword evidence="12" id="KW-1185">Reference proteome</keyword>
<keyword evidence="9" id="KW-1133">Transmembrane helix</keyword>
<evidence type="ECO:0000256" key="3">
    <source>
        <dbReference type="ARBA" id="ARBA00022553"/>
    </source>
</evidence>
<keyword evidence="7" id="KW-0067">ATP-binding</keyword>
<keyword evidence="5" id="KW-0547">Nucleotide-binding</keyword>
<dbReference type="InterPro" id="IPR003594">
    <property type="entry name" value="HATPase_dom"/>
</dbReference>
<dbReference type="SMART" id="SM00387">
    <property type="entry name" value="HATPase_c"/>
    <property type="match status" value="1"/>
</dbReference>
<dbReference type="PANTHER" id="PTHR43065">
    <property type="entry name" value="SENSOR HISTIDINE KINASE"/>
    <property type="match status" value="1"/>
</dbReference>
<dbReference type="PANTHER" id="PTHR43065:SF10">
    <property type="entry name" value="PEROXIDE STRESS-ACTIVATED HISTIDINE KINASE MAK3"/>
    <property type="match status" value="1"/>
</dbReference>
<dbReference type="Proteomes" id="UP000016587">
    <property type="component" value="Chromosome"/>
</dbReference>
<dbReference type="InterPro" id="IPR036097">
    <property type="entry name" value="HisK_dim/P_sf"/>
</dbReference>
<accession>T2G9B7</accession>
<dbReference type="InterPro" id="IPR003661">
    <property type="entry name" value="HisK_dim/P_dom"/>
</dbReference>
<reference evidence="11 12" key="1">
    <citation type="journal article" date="2013" name="J. Bacteriol.">
        <title>Roles of HynAB and Ech, the only two hydrogenases found in the model sulfate reducer Desulfovibrio gigas.</title>
        <authorList>
            <person name="Morais-Silva F.O."/>
            <person name="Santos C.I."/>
            <person name="Rodrigues R."/>
            <person name="Pereira I.A."/>
            <person name="Rodrigues-Pousada C."/>
        </authorList>
    </citation>
    <scope>NUCLEOTIDE SEQUENCE [LARGE SCALE GENOMIC DNA]</scope>
    <source>
        <strain evidence="12">ATCC 19364 / DSM 1382 / NCIMB 9332 / VKM B-1759</strain>
    </source>
</reference>
<dbReference type="KEGG" id="dgg:DGI_0876"/>
<evidence type="ECO:0000256" key="4">
    <source>
        <dbReference type="ARBA" id="ARBA00022679"/>
    </source>
</evidence>
<keyword evidence="6 11" id="KW-0418">Kinase</keyword>
<dbReference type="PROSITE" id="PS50109">
    <property type="entry name" value="HIS_KIN"/>
    <property type="match status" value="1"/>
</dbReference>
<dbReference type="CDD" id="cd00082">
    <property type="entry name" value="HisKA"/>
    <property type="match status" value="1"/>
</dbReference>
<dbReference type="InterPro" id="IPR005467">
    <property type="entry name" value="His_kinase_dom"/>
</dbReference>
<evidence type="ECO:0000256" key="6">
    <source>
        <dbReference type="ARBA" id="ARBA00022777"/>
    </source>
</evidence>
<feature type="transmembrane region" description="Helical" evidence="9">
    <location>
        <begin position="207"/>
        <end position="228"/>
    </location>
</feature>
<evidence type="ECO:0000313" key="12">
    <source>
        <dbReference type="Proteomes" id="UP000016587"/>
    </source>
</evidence>
<dbReference type="InterPro" id="IPR004358">
    <property type="entry name" value="Sig_transdc_His_kin-like_C"/>
</dbReference>
<keyword evidence="3" id="KW-0597">Phosphoprotein</keyword>
<dbReference type="AlphaFoldDB" id="T2G9B7"/>
<dbReference type="EMBL" id="CP006585">
    <property type="protein sequence ID" value="AGW12769.1"/>
    <property type="molecule type" value="Genomic_DNA"/>
</dbReference>
<dbReference type="Gene3D" id="1.10.287.130">
    <property type="match status" value="1"/>
</dbReference>
<keyword evidence="8" id="KW-0902">Two-component regulatory system</keyword>
<evidence type="ECO:0000256" key="5">
    <source>
        <dbReference type="ARBA" id="ARBA00022741"/>
    </source>
</evidence>
<dbReference type="HOGENOM" id="CLU_563520_0_0_7"/>
<evidence type="ECO:0000256" key="7">
    <source>
        <dbReference type="ARBA" id="ARBA00022840"/>
    </source>
</evidence>
<protein>
    <recommendedName>
        <fullName evidence="2">histidine kinase</fullName>
        <ecNumber evidence="2">2.7.13.3</ecNumber>
    </recommendedName>
</protein>
<dbReference type="GO" id="GO:0005524">
    <property type="term" value="F:ATP binding"/>
    <property type="evidence" value="ECO:0007669"/>
    <property type="project" value="UniProtKB-KW"/>
</dbReference>
<sequence>MPSSSYSTAKYLSWGSLALTFLAGLALSIVIANQARQTLLAKQQEFGLLLAQNLNHQIYRRFILPTLVGFGRVELRDATQYERLESVINSTIHGLNMLELRIYDLDGVISYSTEAEHVGRQDLMTQDVRRVADRGEPIFAVGKREDVPIWSEWIMPPKPGQVVMKMTYPLRVATDLGDDVHNGTLVGVLEIYQDIAGVYKTVIRFQWIIILNSLGISLLLFLVLLMLIRRVDKISAQRLQETQRLERQLHQNEKLASMGRMVASIAHEIRNPLGIIRSSAELLLKKQGDENSLHGRILKAIFDESRRLSQIVSDFLDYARPKAPRQEPVELATVLDQVLVFLEHECRKCEVQVERQVERGLMLSGDKDLLYRAFYNIVSNGLQAMAGPGTLFVQASRRGETLETVIRDTGPGIDAAIADKLLDPFFTTKDHGTGLGLAITNGIIQSHGGELRLENAPEGGARAVVLLPAA</sequence>